<comment type="caution">
    <text evidence="2">The sequence shown here is derived from an EMBL/GenBank/DDBJ whole genome shotgun (WGS) entry which is preliminary data.</text>
</comment>
<proteinExistence type="predicted"/>
<protein>
    <submittedName>
        <fullName evidence="2">Uncharacterized protein</fullName>
    </submittedName>
</protein>
<keyword evidence="1" id="KW-0472">Membrane</keyword>
<dbReference type="OrthoDB" id="1363165at2"/>
<evidence type="ECO:0000256" key="1">
    <source>
        <dbReference type="SAM" id="Phobius"/>
    </source>
</evidence>
<dbReference type="AlphaFoldDB" id="A0A226GSJ2"/>
<reference evidence="2 3" key="1">
    <citation type="submission" date="2016-11" db="EMBL/GenBank/DDBJ databases">
        <title>Whole genomes of Flavobacteriaceae.</title>
        <authorList>
            <person name="Stine C."/>
            <person name="Li C."/>
            <person name="Tadesse D."/>
        </authorList>
    </citation>
    <scope>NUCLEOTIDE SEQUENCE [LARGE SCALE GENOMIC DNA]</scope>
    <source>
        <strain evidence="2 3">DSM 18292</strain>
    </source>
</reference>
<evidence type="ECO:0000313" key="2">
    <source>
        <dbReference type="EMBL" id="OXA84983.1"/>
    </source>
</evidence>
<evidence type="ECO:0000313" key="3">
    <source>
        <dbReference type="Proteomes" id="UP000198345"/>
    </source>
</evidence>
<gene>
    <name evidence="2" type="ORF">B0A66_20195</name>
</gene>
<dbReference type="EMBL" id="MUGW01000054">
    <property type="protein sequence ID" value="OXA84983.1"/>
    <property type="molecule type" value="Genomic_DNA"/>
</dbReference>
<dbReference type="Proteomes" id="UP000198345">
    <property type="component" value="Unassembled WGS sequence"/>
</dbReference>
<keyword evidence="3" id="KW-1185">Reference proteome</keyword>
<dbReference type="RefSeq" id="WP_089051660.1">
    <property type="nucleotide sequence ID" value="NZ_FXTV01000019.1"/>
</dbReference>
<feature type="transmembrane region" description="Helical" evidence="1">
    <location>
        <begin position="5"/>
        <end position="22"/>
    </location>
</feature>
<accession>A0A226GSJ2</accession>
<organism evidence="2 3">
    <name type="scientific">Flavobacterium hercynium</name>
    <dbReference type="NCBI Taxonomy" id="387094"/>
    <lineage>
        <taxon>Bacteria</taxon>
        <taxon>Pseudomonadati</taxon>
        <taxon>Bacteroidota</taxon>
        <taxon>Flavobacteriia</taxon>
        <taxon>Flavobacteriales</taxon>
        <taxon>Flavobacteriaceae</taxon>
        <taxon>Flavobacterium</taxon>
    </lineage>
</organism>
<keyword evidence="1" id="KW-1133">Transmembrane helix</keyword>
<sequence length="130" mass="16301">MIKKIFIVLAILIVSFSFYYYWQNRYVELRPVLSKEYTRPIIVFQNDYYRIAERNETPPNFYENIRYVLGRENQDYIEKDGIIYIKYKYMNDLEMIWNHTLKTNNLKWYKTQRRMDSINGDDYKKYKFHQ</sequence>
<keyword evidence="1" id="KW-0812">Transmembrane</keyword>
<name>A0A226GSJ2_9FLAO</name>